<gene>
    <name evidence="6" type="ORF">ACFO3J_31950</name>
</gene>
<keyword evidence="7" id="KW-1185">Reference proteome</keyword>
<proteinExistence type="predicted"/>
<keyword evidence="4" id="KW-0503">Monooxygenase</keyword>
<sequence length="274" mass="27322">MTGAPGAGGDVRRMHLAVQLPGAGGAAGAVEGADGGGGGRPTAALDFGAYARLARTAERGLFDFLLAAPAGRGPEPFTVLNALAGATESIGLALVTPPDRCGPDELARRIALLDRLSAGRAGGPVVACAAGFAPGPSAQGRPVLIREQGGTEPAEVVLAGARGLARPGAIVLARLDFTRGGAADFPALGEPGDRARPDDPRAAAAALALAVRLDAPVQSGALDGYVLLPDAAAGGRALDAFVELVVPLLQHRGSLRTAYRGTTLREHLGLPLPA</sequence>
<organism evidence="6 7">
    <name type="scientific">Streptomyces polygonati</name>
    <dbReference type="NCBI Taxonomy" id="1617087"/>
    <lineage>
        <taxon>Bacteria</taxon>
        <taxon>Bacillati</taxon>
        <taxon>Actinomycetota</taxon>
        <taxon>Actinomycetes</taxon>
        <taxon>Kitasatosporales</taxon>
        <taxon>Streptomycetaceae</taxon>
        <taxon>Streptomyces</taxon>
    </lineage>
</organism>
<dbReference type="SUPFAM" id="SSF51679">
    <property type="entry name" value="Bacterial luciferase-like"/>
    <property type="match status" value="1"/>
</dbReference>
<dbReference type="InterPro" id="IPR011251">
    <property type="entry name" value="Luciferase-like_dom"/>
</dbReference>
<protein>
    <submittedName>
        <fullName evidence="6">LLM class flavin-dependent oxidoreductase</fullName>
    </submittedName>
</protein>
<keyword evidence="3" id="KW-0560">Oxidoreductase</keyword>
<dbReference type="PANTHER" id="PTHR30011:SF16">
    <property type="entry name" value="C2H2 FINGER DOMAIN TRANSCRIPTION FACTOR (EUROFUNG)-RELATED"/>
    <property type="match status" value="1"/>
</dbReference>
<accession>A0ABV8HYK2</accession>
<dbReference type="EMBL" id="JBHSBB010000034">
    <property type="protein sequence ID" value="MFC4036039.1"/>
    <property type="molecule type" value="Genomic_DNA"/>
</dbReference>
<dbReference type="Proteomes" id="UP001595765">
    <property type="component" value="Unassembled WGS sequence"/>
</dbReference>
<dbReference type="Gene3D" id="3.20.20.30">
    <property type="entry name" value="Luciferase-like domain"/>
    <property type="match status" value="2"/>
</dbReference>
<name>A0ABV8HYK2_9ACTN</name>
<keyword evidence="1" id="KW-0285">Flavoprotein</keyword>
<dbReference type="PANTHER" id="PTHR30011">
    <property type="entry name" value="ALKANESULFONATE MONOOXYGENASE-RELATED"/>
    <property type="match status" value="1"/>
</dbReference>
<dbReference type="InterPro" id="IPR036661">
    <property type="entry name" value="Luciferase-like_sf"/>
</dbReference>
<evidence type="ECO:0000256" key="1">
    <source>
        <dbReference type="ARBA" id="ARBA00022630"/>
    </source>
</evidence>
<keyword evidence="2" id="KW-0288">FMN</keyword>
<dbReference type="Pfam" id="PF00296">
    <property type="entry name" value="Bac_luciferase"/>
    <property type="match status" value="1"/>
</dbReference>
<evidence type="ECO:0000256" key="3">
    <source>
        <dbReference type="ARBA" id="ARBA00023002"/>
    </source>
</evidence>
<dbReference type="InterPro" id="IPR051260">
    <property type="entry name" value="Diverse_substr_monoxygenases"/>
</dbReference>
<evidence type="ECO:0000256" key="2">
    <source>
        <dbReference type="ARBA" id="ARBA00022643"/>
    </source>
</evidence>
<evidence type="ECO:0000256" key="4">
    <source>
        <dbReference type="ARBA" id="ARBA00023033"/>
    </source>
</evidence>
<feature type="domain" description="Luciferase-like" evidence="5">
    <location>
        <begin position="40"/>
        <end position="121"/>
    </location>
</feature>
<evidence type="ECO:0000313" key="7">
    <source>
        <dbReference type="Proteomes" id="UP001595765"/>
    </source>
</evidence>
<evidence type="ECO:0000313" key="6">
    <source>
        <dbReference type="EMBL" id="MFC4036039.1"/>
    </source>
</evidence>
<evidence type="ECO:0000259" key="5">
    <source>
        <dbReference type="Pfam" id="PF00296"/>
    </source>
</evidence>
<comment type="caution">
    <text evidence="6">The sequence shown here is derived from an EMBL/GenBank/DDBJ whole genome shotgun (WGS) entry which is preliminary data.</text>
</comment>
<dbReference type="RefSeq" id="WP_386437023.1">
    <property type="nucleotide sequence ID" value="NZ_JBHSBB010000034.1"/>
</dbReference>
<reference evidence="7" key="1">
    <citation type="journal article" date="2019" name="Int. J. Syst. Evol. Microbiol.">
        <title>The Global Catalogue of Microorganisms (GCM) 10K type strain sequencing project: providing services to taxonomists for standard genome sequencing and annotation.</title>
        <authorList>
            <consortium name="The Broad Institute Genomics Platform"/>
            <consortium name="The Broad Institute Genome Sequencing Center for Infectious Disease"/>
            <person name="Wu L."/>
            <person name="Ma J."/>
        </authorList>
    </citation>
    <scope>NUCLEOTIDE SEQUENCE [LARGE SCALE GENOMIC DNA]</scope>
    <source>
        <strain evidence="7">CGMCC 4.7237</strain>
    </source>
</reference>